<dbReference type="InterPro" id="IPR011333">
    <property type="entry name" value="SKP1/BTB/POZ_sf"/>
</dbReference>
<protein>
    <submittedName>
        <fullName evidence="1">SKP1/BTB/POZ domain superfamily protein</fullName>
    </submittedName>
</protein>
<dbReference type="Proteomes" id="UP001056384">
    <property type="component" value="Chromosome 4"/>
</dbReference>
<evidence type="ECO:0000313" key="1">
    <source>
        <dbReference type="EMBL" id="USW51856.1"/>
    </source>
</evidence>
<evidence type="ECO:0000313" key="2">
    <source>
        <dbReference type="Proteomes" id="UP001056384"/>
    </source>
</evidence>
<organism evidence="1 2">
    <name type="scientific">Septoria linicola</name>
    <dbReference type="NCBI Taxonomy" id="215465"/>
    <lineage>
        <taxon>Eukaryota</taxon>
        <taxon>Fungi</taxon>
        <taxon>Dikarya</taxon>
        <taxon>Ascomycota</taxon>
        <taxon>Pezizomycotina</taxon>
        <taxon>Dothideomycetes</taxon>
        <taxon>Dothideomycetidae</taxon>
        <taxon>Mycosphaerellales</taxon>
        <taxon>Mycosphaerellaceae</taxon>
        <taxon>Septoria</taxon>
    </lineage>
</organism>
<dbReference type="AlphaFoldDB" id="A0A9Q9EHI6"/>
<dbReference type="PANTHER" id="PTHR47843">
    <property type="entry name" value="BTB DOMAIN-CONTAINING PROTEIN-RELATED"/>
    <property type="match status" value="1"/>
</dbReference>
<reference evidence="1" key="1">
    <citation type="submission" date="2022-06" db="EMBL/GenBank/DDBJ databases">
        <title>Complete genome sequences of two strains of the flax pathogen Septoria linicola.</title>
        <authorList>
            <person name="Lapalu N."/>
            <person name="Simon A."/>
            <person name="Demenou B."/>
            <person name="Paumier D."/>
            <person name="Guillot M.-P."/>
            <person name="Gout L."/>
            <person name="Valade R."/>
        </authorList>
    </citation>
    <scope>NUCLEOTIDE SEQUENCE</scope>
    <source>
        <strain evidence="1">SE15195</strain>
    </source>
</reference>
<keyword evidence="2" id="KW-1185">Reference proteome</keyword>
<gene>
    <name evidence="1" type="ORF">Slin15195_G051750</name>
</gene>
<dbReference type="PANTHER" id="PTHR47843:SF3">
    <property type="entry name" value="BTB DOMAIN-CONTAINING PROTEIN"/>
    <property type="match status" value="1"/>
</dbReference>
<accession>A0A9Q9EHI6</accession>
<dbReference type="Gene3D" id="3.30.710.10">
    <property type="entry name" value="Potassium Channel Kv1.1, Chain A"/>
    <property type="match status" value="1"/>
</dbReference>
<proteinExistence type="predicted"/>
<dbReference type="EMBL" id="CP099421">
    <property type="protein sequence ID" value="USW51856.1"/>
    <property type="molecule type" value="Genomic_DNA"/>
</dbReference>
<name>A0A9Q9EHI6_9PEZI</name>
<sequence>MAAVRQWFEQLDSARIPVTIGSGATIQTFQVPEAIIRKVAWFDNALKDDRFLEDQQKSITLPEDLPGIFQQFLCLLYQRRLLFAKCADGVDITRENNSQLVDCFRLWVFGDKYLVPLLQNTAMQRICGLMACASRISAMLVMPDTLKECFAVTEGYEVLQRIVADYVVLRLDRYEDDSAPLVELFSCPGFLKSLHASEKALHSLPKSDFPTYTKPRKFASSFVSLNPDESSLTDNGTTASGHWALNPKPSCDVCGLATSETIACAICLKSKCVCATAPTLTHYCARCSKSEKVG</sequence>